<reference evidence="3 4" key="1">
    <citation type="submission" date="2024-10" db="EMBL/GenBank/DDBJ databases">
        <title>The Natural Products Discovery Center: Release of the First 8490 Sequenced Strains for Exploring Actinobacteria Biosynthetic Diversity.</title>
        <authorList>
            <person name="Kalkreuter E."/>
            <person name="Kautsar S.A."/>
            <person name="Yang D."/>
            <person name="Bader C.D."/>
            <person name="Teijaro C.N."/>
            <person name="Fluegel L."/>
            <person name="Davis C.M."/>
            <person name="Simpson J.R."/>
            <person name="Lauterbach L."/>
            <person name="Steele A.D."/>
            <person name="Gui C."/>
            <person name="Meng S."/>
            <person name="Li G."/>
            <person name="Viehrig K."/>
            <person name="Ye F."/>
            <person name="Su P."/>
            <person name="Kiefer A.F."/>
            <person name="Nichols A."/>
            <person name="Cepeda A.J."/>
            <person name="Yan W."/>
            <person name="Fan B."/>
            <person name="Jiang Y."/>
            <person name="Adhikari A."/>
            <person name="Zheng C.-J."/>
            <person name="Schuster L."/>
            <person name="Cowan T.M."/>
            <person name="Smanski M.J."/>
            <person name="Chevrette M.G."/>
            <person name="De Carvalho L.P.S."/>
            <person name="Shen B."/>
        </authorList>
    </citation>
    <scope>NUCLEOTIDE SEQUENCE [LARGE SCALE GENOMIC DNA]</scope>
    <source>
        <strain evidence="3 4">NPDC002173</strain>
    </source>
</reference>
<organism evidence="3 4">
    <name type="scientific">Microtetraspora malaysiensis</name>
    <dbReference type="NCBI Taxonomy" id="161358"/>
    <lineage>
        <taxon>Bacteria</taxon>
        <taxon>Bacillati</taxon>
        <taxon>Actinomycetota</taxon>
        <taxon>Actinomycetes</taxon>
        <taxon>Streptosporangiales</taxon>
        <taxon>Streptosporangiaceae</taxon>
        <taxon>Microtetraspora</taxon>
    </lineage>
</organism>
<feature type="compositionally biased region" description="Low complexity" evidence="1">
    <location>
        <begin position="384"/>
        <end position="394"/>
    </location>
</feature>
<dbReference type="Gene3D" id="2.60.120.200">
    <property type="match status" value="1"/>
</dbReference>
<accession>A0ABW6SW48</accession>
<comment type="caution">
    <text evidence="3">The sequence shown here is derived from an EMBL/GenBank/DDBJ whole genome shotgun (WGS) entry which is preliminary data.</text>
</comment>
<evidence type="ECO:0000256" key="1">
    <source>
        <dbReference type="SAM" id="MobiDB-lite"/>
    </source>
</evidence>
<protein>
    <recommendedName>
        <fullName evidence="5">Legume lectin domain-containing protein</fullName>
    </recommendedName>
</protein>
<sequence length="434" mass="45673">MIKGPVRAIMAAAGVFVATAVTPSLLEGQAEAARQPVLFEEPFTGATADPRFVAFGSACLTGAPRNGVPPIGAHELGGCRSDPHGPVPPGNAAPFGFLQLTDAHLDQRGGVIFDAPIPSRDGLDLTFEQWQYGSDTLVPADGINFFLAEAGRQIAPGGFGGSLGYAQLLPDDDPANPFLPGVPGGYIGVGLDVLGNYFGDWEHRGNGCPPGERSPAGTIFRVPAPGLNMVTVRGPGEGVEGYCFLTATTSNFSDVGPWPSTLPGSLQGPTTAVSNNPQQAVEDLEPSRRTMHIRITPSPDPVVTVAIDFNDGNGFQPVLAFDAPEPVPANYSFGFTASTGLFNDVHLIRNLRIATVVPPEPEPEPEPEPTRPPRPPLTPEEKAAAAAEAAAAAANRPRHRPVQTRAKQSQHQSHRASGRQNQHNRNSSRSRSRG</sequence>
<proteinExistence type="predicted"/>
<name>A0ABW6SW48_9ACTN</name>
<gene>
    <name evidence="3" type="ORF">ACFYXI_26470</name>
</gene>
<evidence type="ECO:0000313" key="3">
    <source>
        <dbReference type="EMBL" id="MFF3669138.1"/>
    </source>
</evidence>
<dbReference type="InterPro" id="IPR013320">
    <property type="entry name" value="ConA-like_dom_sf"/>
</dbReference>
<feature type="signal peptide" evidence="2">
    <location>
        <begin position="1"/>
        <end position="20"/>
    </location>
</feature>
<evidence type="ECO:0000313" key="4">
    <source>
        <dbReference type="Proteomes" id="UP001602013"/>
    </source>
</evidence>
<feature type="chain" id="PRO_5045380448" description="Legume lectin domain-containing protein" evidence="2">
    <location>
        <begin position="21"/>
        <end position="434"/>
    </location>
</feature>
<keyword evidence="4" id="KW-1185">Reference proteome</keyword>
<evidence type="ECO:0008006" key="5">
    <source>
        <dbReference type="Google" id="ProtNLM"/>
    </source>
</evidence>
<dbReference type="SUPFAM" id="SSF49899">
    <property type="entry name" value="Concanavalin A-like lectins/glucanases"/>
    <property type="match status" value="1"/>
</dbReference>
<dbReference type="EMBL" id="JBIASD010000019">
    <property type="protein sequence ID" value="MFF3669138.1"/>
    <property type="molecule type" value="Genomic_DNA"/>
</dbReference>
<evidence type="ECO:0000256" key="2">
    <source>
        <dbReference type="SAM" id="SignalP"/>
    </source>
</evidence>
<dbReference type="Proteomes" id="UP001602013">
    <property type="component" value="Unassembled WGS sequence"/>
</dbReference>
<keyword evidence="2" id="KW-0732">Signal</keyword>
<feature type="region of interest" description="Disordered" evidence="1">
    <location>
        <begin position="356"/>
        <end position="434"/>
    </location>
</feature>
<dbReference type="RefSeq" id="WP_387415027.1">
    <property type="nucleotide sequence ID" value="NZ_JBIASD010000019.1"/>
</dbReference>